<name>A0ABD2LCX1_9BILA</name>
<feature type="compositionally biased region" description="Basic and acidic residues" evidence="1">
    <location>
        <begin position="57"/>
        <end position="71"/>
    </location>
</feature>
<sequence length="225" mass="23916">MAIVFFIIQQVKEWASQLESGDAQSKENALMNLRNIKEQLLAHSIAETQLTPEQEQNADKSMAKTSDKSVADNRSIGHKKGGLFGCFSGQNGNNGHHHHGTAGRDRTRERDEHNAALYGAALVGFGIGAAGCGGAGCGGGCGSDNGNASAGAYNANDFRHNDNDCKNIAPNGIDYWNACVPACTPLSLKTCATTIVSSEDEQGEPVVCRCKWTACERCVPLEEDE</sequence>
<keyword evidence="3" id="KW-1185">Reference proteome</keyword>
<evidence type="ECO:0000256" key="1">
    <source>
        <dbReference type="SAM" id="MobiDB-lite"/>
    </source>
</evidence>
<accession>A0ABD2LCX1</accession>
<evidence type="ECO:0000313" key="3">
    <source>
        <dbReference type="Proteomes" id="UP001620626"/>
    </source>
</evidence>
<organism evidence="2 3">
    <name type="scientific">Heterodera trifolii</name>
    <dbReference type="NCBI Taxonomy" id="157864"/>
    <lineage>
        <taxon>Eukaryota</taxon>
        <taxon>Metazoa</taxon>
        <taxon>Ecdysozoa</taxon>
        <taxon>Nematoda</taxon>
        <taxon>Chromadorea</taxon>
        <taxon>Rhabditida</taxon>
        <taxon>Tylenchina</taxon>
        <taxon>Tylenchomorpha</taxon>
        <taxon>Tylenchoidea</taxon>
        <taxon>Heteroderidae</taxon>
        <taxon>Heteroderinae</taxon>
        <taxon>Heterodera</taxon>
    </lineage>
</organism>
<comment type="caution">
    <text evidence="2">The sequence shown here is derived from an EMBL/GenBank/DDBJ whole genome shotgun (WGS) entry which is preliminary data.</text>
</comment>
<feature type="region of interest" description="Disordered" evidence="1">
    <location>
        <begin position="49"/>
        <end position="74"/>
    </location>
</feature>
<evidence type="ECO:0000313" key="2">
    <source>
        <dbReference type="EMBL" id="KAL3113077.1"/>
    </source>
</evidence>
<protein>
    <submittedName>
        <fullName evidence="2">Uncharacterized protein</fullName>
    </submittedName>
</protein>
<dbReference type="Proteomes" id="UP001620626">
    <property type="component" value="Unassembled WGS sequence"/>
</dbReference>
<dbReference type="EMBL" id="JBICBT010000457">
    <property type="protein sequence ID" value="KAL3113077.1"/>
    <property type="molecule type" value="Genomic_DNA"/>
</dbReference>
<reference evidence="2 3" key="1">
    <citation type="submission" date="2024-10" db="EMBL/GenBank/DDBJ databases">
        <authorList>
            <person name="Kim D."/>
        </authorList>
    </citation>
    <scope>NUCLEOTIDE SEQUENCE [LARGE SCALE GENOMIC DNA]</scope>
    <source>
        <strain evidence="2">BH-2024</strain>
    </source>
</reference>
<dbReference type="AlphaFoldDB" id="A0ABD2LCX1"/>
<feature type="region of interest" description="Disordered" evidence="1">
    <location>
        <begin position="90"/>
        <end position="110"/>
    </location>
</feature>
<gene>
    <name evidence="2" type="ORF">niasHT_010840</name>
</gene>
<proteinExistence type="predicted"/>